<evidence type="ECO:0000259" key="2">
    <source>
        <dbReference type="SMART" id="SM01007"/>
    </source>
</evidence>
<dbReference type="GO" id="GO:0051015">
    <property type="term" value="F:actin filament binding"/>
    <property type="evidence" value="ECO:0007669"/>
    <property type="project" value="TreeGrafter"/>
</dbReference>
<dbReference type="EMBL" id="FUYM01000013">
    <property type="protein sequence ID" value="SKC05208.1"/>
    <property type="molecule type" value="Genomic_DNA"/>
</dbReference>
<evidence type="ECO:0000256" key="1">
    <source>
        <dbReference type="ARBA" id="ARBA00037961"/>
    </source>
</evidence>
<dbReference type="InterPro" id="IPR001303">
    <property type="entry name" value="Aldolase_II/adducin_N"/>
</dbReference>
<dbReference type="OrthoDB" id="5500703at2"/>
<feature type="domain" description="Class II aldolase/adducin N-terminal" evidence="2">
    <location>
        <begin position="36"/>
        <end position="213"/>
    </location>
</feature>
<dbReference type="InterPro" id="IPR036409">
    <property type="entry name" value="Aldolase_II/adducin_N_sf"/>
</dbReference>
<proteinExistence type="inferred from homology"/>
<comment type="similarity">
    <text evidence="1">Belongs to the aldolase class II family.</text>
</comment>
<protein>
    <submittedName>
        <fullName evidence="3">L-fuculose-phosphate aldolase</fullName>
    </submittedName>
</protein>
<dbReference type="PANTHER" id="PTHR10672:SF3">
    <property type="entry name" value="PROTEIN HU-LI TAI SHAO"/>
    <property type="match status" value="1"/>
</dbReference>
<name>A0A1T5G9W0_9SPHN</name>
<keyword evidence="4" id="KW-1185">Reference proteome</keyword>
<accession>A0A1T5G9W0</accession>
<sequence>MTIGYEGLREDSATVVARTYGDMERQIVAGGFTLKEKIALACRFLADEGHAMSLAGQISVRNDDGSFWTTGFAHGFADTTAGNLVRVNANLEVLEGEGMANPGARFHSWIYAARPDLRAIVHTHPPHASAIAMAGERLVISHMDMAMLHDEIAYLDRWPGVPLANEEGEIISTALGDRNAILLVNHGALAAGGTVEQATFLLASMEHAARLQLLCRGAGYRPIAVADDLAADAKRFMTKPKFIQATFDYWCRQTLRRHPEVLG</sequence>
<dbReference type="GO" id="GO:0005856">
    <property type="term" value="C:cytoskeleton"/>
    <property type="evidence" value="ECO:0007669"/>
    <property type="project" value="TreeGrafter"/>
</dbReference>
<evidence type="ECO:0000313" key="3">
    <source>
        <dbReference type="EMBL" id="SKC05208.1"/>
    </source>
</evidence>
<evidence type="ECO:0000313" key="4">
    <source>
        <dbReference type="Proteomes" id="UP000189818"/>
    </source>
</evidence>
<dbReference type="NCBIfam" id="NF005484">
    <property type="entry name" value="PRK07090.1"/>
    <property type="match status" value="1"/>
</dbReference>
<dbReference type="SUPFAM" id="SSF53639">
    <property type="entry name" value="AraD/HMP-PK domain-like"/>
    <property type="match status" value="1"/>
</dbReference>
<dbReference type="AlphaFoldDB" id="A0A1T5G9W0"/>
<dbReference type="Proteomes" id="UP000189818">
    <property type="component" value="Unassembled WGS sequence"/>
</dbReference>
<gene>
    <name evidence="3" type="ORF">SAMN06295920_11314</name>
</gene>
<dbReference type="InterPro" id="IPR051017">
    <property type="entry name" value="Aldolase-II_Adducin_sf"/>
</dbReference>
<dbReference type="SMART" id="SM01007">
    <property type="entry name" value="Aldolase_II"/>
    <property type="match status" value="1"/>
</dbReference>
<dbReference type="RefSeq" id="WP_079650329.1">
    <property type="nucleotide sequence ID" value="NZ_FUYM01000013.1"/>
</dbReference>
<reference evidence="4" key="1">
    <citation type="submission" date="2017-02" db="EMBL/GenBank/DDBJ databases">
        <authorList>
            <person name="Varghese N."/>
            <person name="Submissions S."/>
        </authorList>
    </citation>
    <scope>NUCLEOTIDE SEQUENCE [LARGE SCALE GENOMIC DNA]</scope>
    <source>
        <strain evidence="4">UM2</strain>
    </source>
</reference>
<dbReference type="Pfam" id="PF00596">
    <property type="entry name" value="Aldolase_II"/>
    <property type="match status" value="1"/>
</dbReference>
<organism evidence="3 4">
    <name type="scientific">Rhizorhabdus histidinilytica</name>
    <dbReference type="NCBI Taxonomy" id="439228"/>
    <lineage>
        <taxon>Bacteria</taxon>
        <taxon>Pseudomonadati</taxon>
        <taxon>Pseudomonadota</taxon>
        <taxon>Alphaproteobacteria</taxon>
        <taxon>Sphingomonadales</taxon>
        <taxon>Sphingomonadaceae</taxon>
        <taxon>Rhizorhabdus</taxon>
    </lineage>
</organism>
<dbReference type="STRING" id="439228.SAMN06295920_11314"/>
<dbReference type="Gene3D" id="3.40.225.10">
    <property type="entry name" value="Class II aldolase/adducin N-terminal domain"/>
    <property type="match status" value="1"/>
</dbReference>
<dbReference type="PANTHER" id="PTHR10672">
    <property type="entry name" value="ADDUCIN"/>
    <property type="match status" value="1"/>
</dbReference>